<dbReference type="Gene3D" id="2.60.40.200">
    <property type="entry name" value="Superoxide dismutase, copper/zinc binding domain"/>
    <property type="match status" value="1"/>
</dbReference>
<keyword evidence="4" id="KW-0479">Metal-binding</keyword>
<dbReference type="OrthoDB" id="689350at2759"/>
<evidence type="ECO:0000313" key="6">
    <source>
        <dbReference type="Proteomes" id="UP000094043"/>
    </source>
</evidence>
<organism evidence="5 6">
    <name type="scientific">Cryptococcus depauperatus CBS 7841</name>
    <dbReference type="NCBI Taxonomy" id="1295531"/>
    <lineage>
        <taxon>Eukaryota</taxon>
        <taxon>Fungi</taxon>
        <taxon>Dikarya</taxon>
        <taxon>Basidiomycota</taxon>
        <taxon>Agaricomycotina</taxon>
        <taxon>Tremellomycetes</taxon>
        <taxon>Tremellales</taxon>
        <taxon>Cryptococcaceae</taxon>
        <taxon>Cryptococcus</taxon>
    </lineage>
</organism>
<proteinExistence type="inferred from homology"/>
<comment type="similarity">
    <text evidence="2">Belongs to the CCS1 family.</text>
</comment>
<dbReference type="Pfam" id="PF00403">
    <property type="entry name" value="HMA"/>
    <property type="match status" value="1"/>
</dbReference>
<comment type="cofactor">
    <cofactor evidence="1">
        <name>Cu(2+)</name>
        <dbReference type="ChEBI" id="CHEBI:29036"/>
    </cofactor>
</comment>
<evidence type="ECO:0000256" key="3">
    <source>
        <dbReference type="ARBA" id="ARBA00016103"/>
    </source>
</evidence>
<dbReference type="VEuPathDB" id="FungiDB:L203_01290"/>
<dbReference type="Proteomes" id="UP000094043">
    <property type="component" value="Chromosome 2"/>
</dbReference>
<keyword evidence="6" id="KW-1185">Reference proteome</keyword>
<dbReference type="GO" id="GO:0046872">
    <property type="term" value="F:metal ion binding"/>
    <property type="evidence" value="ECO:0007669"/>
    <property type="project" value="UniProtKB-KW"/>
</dbReference>
<dbReference type="KEGG" id="cdep:91086250"/>
<sequence length="294" mass="31794">MSLTTVNFKTEFAVDMTCQNCVEAVSGALRNIPGIERYDIDLEKKQVVVTGKTPPSQLLSALKSTNRQVIVRGTSSTDNKDLPIQAAVAILESPLPLPTQTASTRNPILAGLAETAQKPLPGMTEEEDSQKVFGICRFVQIAPKTVVMDLTVRLPHASRVGLGTADDASNTSYNAYISSTGNIINPPTTTGKPYYPLGSICLDKDGYGDIFKELDGELWEWIGRGCVIEASNQAVTFATSTIPDSNQNEQSPLRRIFAGVIARSAGAWGNDKTVCACSGKTMWEEGRVMEQKKF</sequence>
<accession>A0A1E3IRC6</accession>
<name>A0A1E3IRC6_9TREE</name>
<dbReference type="InterPro" id="IPR006121">
    <property type="entry name" value="HMA_dom"/>
</dbReference>
<dbReference type="InterPro" id="IPR036423">
    <property type="entry name" value="SOD-like_Cu/Zn_dom_sf"/>
</dbReference>
<dbReference type="AlphaFoldDB" id="A0A1E3IRC6"/>
<dbReference type="CDD" id="cd00371">
    <property type="entry name" value="HMA"/>
    <property type="match status" value="1"/>
</dbReference>
<dbReference type="SUPFAM" id="SSF49329">
    <property type="entry name" value="Cu,Zn superoxide dismutase-like"/>
    <property type="match status" value="1"/>
</dbReference>
<dbReference type="RefSeq" id="XP_066067564.1">
    <property type="nucleotide sequence ID" value="XM_066211467.1"/>
</dbReference>
<reference evidence="5" key="2">
    <citation type="journal article" date="2022" name="Elife">
        <title>Obligate sexual reproduction of a homothallic fungus closely related to the Cryptococcus pathogenic species complex.</title>
        <authorList>
            <person name="Passer A.R."/>
            <person name="Clancey S.A."/>
            <person name="Shea T."/>
            <person name="David-Palma M."/>
            <person name="Averette A.F."/>
            <person name="Boekhout T."/>
            <person name="Porcel B.M."/>
            <person name="Nowrousian M."/>
            <person name="Cuomo C.A."/>
            <person name="Sun S."/>
            <person name="Heitman J."/>
            <person name="Coelho M.A."/>
        </authorList>
    </citation>
    <scope>NUCLEOTIDE SEQUENCE</scope>
    <source>
        <strain evidence="5">CBS 7841</strain>
    </source>
</reference>
<dbReference type="InterPro" id="IPR036163">
    <property type="entry name" value="HMA_dom_sf"/>
</dbReference>
<evidence type="ECO:0000313" key="5">
    <source>
        <dbReference type="EMBL" id="WVN86864.1"/>
    </source>
</evidence>
<reference evidence="5" key="1">
    <citation type="submission" date="2016-06" db="EMBL/GenBank/DDBJ databases">
        <authorList>
            <person name="Cuomo C."/>
            <person name="Litvintseva A."/>
            <person name="Heitman J."/>
            <person name="Chen Y."/>
            <person name="Sun S."/>
            <person name="Springer D."/>
            <person name="Dromer F."/>
            <person name="Young S."/>
            <person name="Zeng Q."/>
            <person name="Chapman S."/>
            <person name="Gujja S."/>
            <person name="Saif S."/>
            <person name="Birren B."/>
        </authorList>
    </citation>
    <scope>NUCLEOTIDE SEQUENCE</scope>
    <source>
        <strain evidence="5">CBS 7841</strain>
    </source>
</reference>
<dbReference type="Gene3D" id="3.30.70.100">
    <property type="match status" value="1"/>
</dbReference>
<dbReference type="GO" id="GO:0006801">
    <property type="term" value="P:superoxide metabolic process"/>
    <property type="evidence" value="ECO:0007669"/>
    <property type="project" value="InterPro"/>
</dbReference>
<evidence type="ECO:0000256" key="4">
    <source>
        <dbReference type="ARBA" id="ARBA00022723"/>
    </source>
</evidence>
<protein>
    <recommendedName>
        <fullName evidence="3">Superoxide dismutase 1 copper chaperone</fullName>
    </recommendedName>
</protein>
<dbReference type="GeneID" id="91086250"/>
<evidence type="ECO:0000256" key="2">
    <source>
        <dbReference type="ARBA" id="ARBA00010636"/>
    </source>
</evidence>
<evidence type="ECO:0000256" key="1">
    <source>
        <dbReference type="ARBA" id="ARBA00001973"/>
    </source>
</evidence>
<dbReference type="PANTHER" id="PTHR22814">
    <property type="entry name" value="COPPER TRANSPORT PROTEIN ATOX1-RELATED"/>
    <property type="match status" value="1"/>
</dbReference>
<dbReference type="PROSITE" id="PS50846">
    <property type="entry name" value="HMA_2"/>
    <property type="match status" value="1"/>
</dbReference>
<dbReference type="SUPFAM" id="SSF55008">
    <property type="entry name" value="HMA, heavy metal-associated domain"/>
    <property type="match status" value="1"/>
</dbReference>
<dbReference type="EMBL" id="CP143785">
    <property type="protein sequence ID" value="WVN86864.1"/>
    <property type="molecule type" value="Genomic_DNA"/>
</dbReference>
<gene>
    <name evidence="5" type="ORF">L203_102038</name>
</gene>
<reference evidence="5" key="3">
    <citation type="submission" date="2024-01" db="EMBL/GenBank/DDBJ databases">
        <authorList>
            <person name="Coelho M.A."/>
            <person name="David-Palma M."/>
            <person name="Shea T."/>
            <person name="Sun S."/>
            <person name="Cuomo C.A."/>
            <person name="Heitman J."/>
        </authorList>
    </citation>
    <scope>NUCLEOTIDE SEQUENCE</scope>
    <source>
        <strain evidence="5">CBS 7841</strain>
    </source>
</reference>